<organism evidence="1 2">
    <name type="scientific">Rosa chinensis</name>
    <name type="common">China rose</name>
    <dbReference type="NCBI Taxonomy" id="74649"/>
    <lineage>
        <taxon>Eukaryota</taxon>
        <taxon>Viridiplantae</taxon>
        <taxon>Streptophyta</taxon>
        <taxon>Embryophyta</taxon>
        <taxon>Tracheophyta</taxon>
        <taxon>Spermatophyta</taxon>
        <taxon>Magnoliopsida</taxon>
        <taxon>eudicotyledons</taxon>
        <taxon>Gunneridae</taxon>
        <taxon>Pentapetalae</taxon>
        <taxon>rosids</taxon>
        <taxon>fabids</taxon>
        <taxon>Rosales</taxon>
        <taxon>Rosaceae</taxon>
        <taxon>Rosoideae</taxon>
        <taxon>Rosoideae incertae sedis</taxon>
        <taxon>Rosa</taxon>
    </lineage>
</organism>
<dbReference type="AlphaFoldDB" id="A0A2P6PDS8"/>
<keyword evidence="2" id="KW-1185">Reference proteome</keyword>
<dbReference type="Proteomes" id="UP000238479">
    <property type="component" value="Chromosome 7"/>
</dbReference>
<evidence type="ECO:0000313" key="2">
    <source>
        <dbReference type="Proteomes" id="UP000238479"/>
    </source>
</evidence>
<reference evidence="1 2" key="1">
    <citation type="journal article" date="2018" name="Nat. Genet.">
        <title>The Rosa genome provides new insights in the design of modern roses.</title>
        <authorList>
            <person name="Bendahmane M."/>
        </authorList>
    </citation>
    <scope>NUCLEOTIDE SEQUENCE [LARGE SCALE GENOMIC DNA]</scope>
    <source>
        <strain evidence="2">cv. Old Blush</strain>
    </source>
</reference>
<comment type="caution">
    <text evidence="1">The sequence shown here is derived from an EMBL/GenBank/DDBJ whole genome shotgun (WGS) entry which is preliminary data.</text>
</comment>
<dbReference type="EMBL" id="PDCK01000045">
    <property type="protein sequence ID" value="PRQ20086.1"/>
    <property type="molecule type" value="Genomic_DNA"/>
</dbReference>
<dbReference type="Gramene" id="PRQ20086">
    <property type="protein sequence ID" value="PRQ20086"/>
    <property type="gene ID" value="RchiOBHm_Chr7g0224321"/>
</dbReference>
<name>A0A2P6PDS8_ROSCH</name>
<accession>A0A2P6PDS8</accession>
<gene>
    <name evidence="1" type="ORF">RchiOBHm_Chr7g0224321</name>
</gene>
<proteinExistence type="predicted"/>
<protein>
    <submittedName>
        <fullName evidence="1">Uncharacterized protein</fullName>
    </submittedName>
</protein>
<sequence>MAFKSPIYMSGMDVCVFNGHIKMAEWNHEKEGEEGLGLGLFWIAHDTIHLEFRNAAIMSSGKSMRRCNHNSCRE</sequence>
<evidence type="ECO:0000313" key="1">
    <source>
        <dbReference type="EMBL" id="PRQ20086.1"/>
    </source>
</evidence>